<reference evidence="1 2" key="1">
    <citation type="submission" date="2020-08" db="EMBL/GenBank/DDBJ databases">
        <title>Genomic Encyclopedia of Type Strains, Phase IV (KMG-IV): sequencing the most valuable type-strain genomes for metagenomic binning, comparative biology and taxonomic classification.</title>
        <authorList>
            <person name="Goeker M."/>
        </authorList>
    </citation>
    <scope>NUCLEOTIDE SEQUENCE [LARGE SCALE GENOMIC DNA]</scope>
    <source>
        <strain evidence="1 2">DSM 103526</strain>
    </source>
</reference>
<gene>
    <name evidence="1" type="ORF">HNQ80_000378</name>
</gene>
<dbReference type="EMBL" id="JACHEN010000001">
    <property type="protein sequence ID" value="MBB6214309.1"/>
    <property type="molecule type" value="Genomic_DNA"/>
</dbReference>
<dbReference type="Proteomes" id="UP000579281">
    <property type="component" value="Unassembled WGS sequence"/>
</dbReference>
<evidence type="ECO:0000313" key="1">
    <source>
        <dbReference type="EMBL" id="MBB6214309.1"/>
    </source>
</evidence>
<accession>A0A841KVT8</accession>
<keyword evidence="2" id="KW-1185">Reference proteome</keyword>
<sequence length="60" mass="6691">MSVGISYLPLHEEAKKVAQEVGKVNVFMGKNLCQTNVATEYIQNAVDKVKPGFKHKNVRC</sequence>
<name>A0A841KVT8_9FIRM</name>
<comment type="caution">
    <text evidence="1">The sequence shown here is derived from an EMBL/GenBank/DDBJ whole genome shotgun (WGS) entry which is preliminary data.</text>
</comment>
<dbReference type="AlphaFoldDB" id="A0A841KVT8"/>
<proteinExistence type="predicted"/>
<dbReference type="RefSeq" id="WP_243182891.1">
    <property type="nucleotide sequence ID" value="NZ_JACHEN010000001.1"/>
</dbReference>
<organism evidence="1 2">
    <name type="scientific">Anaerosolibacter carboniphilus</name>
    <dbReference type="NCBI Taxonomy" id="1417629"/>
    <lineage>
        <taxon>Bacteria</taxon>
        <taxon>Bacillati</taxon>
        <taxon>Bacillota</taxon>
        <taxon>Clostridia</taxon>
        <taxon>Peptostreptococcales</taxon>
        <taxon>Thermotaleaceae</taxon>
        <taxon>Anaerosolibacter</taxon>
    </lineage>
</organism>
<dbReference type="InterPro" id="IPR016024">
    <property type="entry name" value="ARM-type_fold"/>
</dbReference>
<dbReference type="SUPFAM" id="SSF48371">
    <property type="entry name" value="ARM repeat"/>
    <property type="match status" value="1"/>
</dbReference>
<protein>
    <submittedName>
        <fullName evidence="1">Uncharacterized protein</fullName>
    </submittedName>
</protein>
<evidence type="ECO:0000313" key="2">
    <source>
        <dbReference type="Proteomes" id="UP000579281"/>
    </source>
</evidence>